<sequence>MARAQTASLAFEPTSWEAALAKARQTQRPIFVYAYAPGCHFCQEMESITFQDPTVAAYYNATFVAFKVNTEVDTAFTRRYDIASFPTYLYLDEAGNPLHRGGGAKPAADFVADARAAFAPETAFYGLQRQYQSGNRTPDLLYRYSRALNFPTRREVPQAQVVAEYLTTQTAEQLRSEQNLRYIFAQYTPQTNRFFLTHQADFAPWFSAKERQQKADWALRGLASEAGEQPDNQAFQELQQLIKTSFADTAQASALATINFLEMRRDWAGYAQATRRYSQLPAPDKNRLINTAKYVYYFGKEQGPTRQQQAVAAVLDLMPVLLKQERNYENLLLHAQLLLQARRESPARAAAQAALQQAKLQKESGEEAQELLQALNAKAKK</sequence>
<name>A0A7Y7PRG0_9BACT</name>
<dbReference type="InterPro" id="IPR036249">
    <property type="entry name" value="Thioredoxin-like_sf"/>
</dbReference>
<evidence type="ECO:0000313" key="2">
    <source>
        <dbReference type="EMBL" id="NVO32676.1"/>
    </source>
</evidence>
<protein>
    <submittedName>
        <fullName evidence="2">DUF255 domain-containing protein</fullName>
    </submittedName>
</protein>
<evidence type="ECO:0000259" key="1">
    <source>
        <dbReference type="PROSITE" id="PS51352"/>
    </source>
</evidence>
<dbReference type="EMBL" id="JABKAU010000034">
    <property type="protein sequence ID" value="NVO32676.1"/>
    <property type="molecule type" value="Genomic_DNA"/>
</dbReference>
<dbReference type="SUPFAM" id="SSF52833">
    <property type="entry name" value="Thioredoxin-like"/>
    <property type="match status" value="1"/>
</dbReference>
<dbReference type="RefSeq" id="WP_176909544.1">
    <property type="nucleotide sequence ID" value="NZ_JABKAU010000034.1"/>
</dbReference>
<dbReference type="PROSITE" id="PS51352">
    <property type="entry name" value="THIOREDOXIN_2"/>
    <property type="match status" value="1"/>
</dbReference>
<dbReference type="InterPro" id="IPR004879">
    <property type="entry name" value="Ssp411-like_TRX"/>
</dbReference>
<reference evidence="2 3" key="1">
    <citation type="submission" date="2020-05" db="EMBL/GenBank/DDBJ databases">
        <title>Hymenobacter terrestris sp. nov. and Hymenobacter lapidiphilus sp. nov., isolated from regoliths in Antarctica.</title>
        <authorList>
            <person name="Sedlacek I."/>
            <person name="Pantucek R."/>
            <person name="Zeman M."/>
            <person name="Holochova P."/>
            <person name="Kralova S."/>
            <person name="Stankova E."/>
            <person name="Sedo O."/>
            <person name="Micenkova L."/>
            <person name="Svec P."/>
            <person name="Gupta V."/>
            <person name="Sood U."/>
            <person name="Korpole U.S."/>
            <person name="Lal R."/>
        </authorList>
    </citation>
    <scope>NUCLEOTIDE SEQUENCE [LARGE SCALE GENOMIC DNA]</scope>
    <source>
        <strain evidence="2 3">P5342</strain>
    </source>
</reference>
<dbReference type="AlphaFoldDB" id="A0A7Y7PRG0"/>
<feature type="domain" description="Thioredoxin" evidence="1">
    <location>
        <begin position="1"/>
        <end position="119"/>
    </location>
</feature>
<organism evidence="2 3">
    <name type="scientific">Hymenobacter lapidiphilus</name>
    <dbReference type="NCBI Taxonomy" id="2608003"/>
    <lineage>
        <taxon>Bacteria</taxon>
        <taxon>Pseudomonadati</taxon>
        <taxon>Bacteroidota</taxon>
        <taxon>Cytophagia</taxon>
        <taxon>Cytophagales</taxon>
        <taxon>Hymenobacteraceae</taxon>
        <taxon>Hymenobacter</taxon>
    </lineage>
</organism>
<dbReference type="Gene3D" id="3.40.30.10">
    <property type="entry name" value="Glutaredoxin"/>
    <property type="match status" value="1"/>
</dbReference>
<dbReference type="Pfam" id="PF03190">
    <property type="entry name" value="Thioredox_DsbH"/>
    <property type="match status" value="1"/>
</dbReference>
<gene>
    <name evidence="2" type="ORF">HW554_15785</name>
</gene>
<dbReference type="InterPro" id="IPR013766">
    <property type="entry name" value="Thioredoxin_domain"/>
</dbReference>
<proteinExistence type="predicted"/>
<accession>A0A7Y7PRG0</accession>
<evidence type="ECO:0000313" key="3">
    <source>
        <dbReference type="Proteomes" id="UP000565521"/>
    </source>
</evidence>
<dbReference type="Proteomes" id="UP000565521">
    <property type="component" value="Unassembled WGS sequence"/>
</dbReference>
<keyword evidence="3" id="KW-1185">Reference proteome</keyword>
<comment type="caution">
    <text evidence="2">The sequence shown here is derived from an EMBL/GenBank/DDBJ whole genome shotgun (WGS) entry which is preliminary data.</text>
</comment>